<dbReference type="Pfam" id="PF00583">
    <property type="entry name" value="Acetyltransf_1"/>
    <property type="match status" value="1"/>
</dbReference>
<keyword evidence="4" id="KW-0378">Hydrolase</keyword>
<dbReference type="CDD" id="cd07574">
    <property type="entry name" value="nitrilase_Rim1_like"/>
    <property type="match status" value="1"/>
</dbReference>
<dbReference type="SUPFAM" id="SSF55729">
    <property type="entry name" value="Acyl-CoA N-acyltransferases (Nat)"/>
    <property type="match status" value="1"/>
</dbReference>
<sequence length="520" mass="59370">MENQIKTEDLKIELRTLTKDDYLGLKSSMMEAYAEWAGASFWDEGHINKLVELFPEGQICILVNGEIAGCALSLIVSYDQFGDNHTYAQITGNYTFSTHDEKGDVLYGIDFFVHPDYRGMRIGRRLYDARKEICERHNLRAIIAGGRIPKYKDYADRLTPKAYLEKVKGKEIHDPTLSFQLANDFHVRKILTGYLPGDTQSLEYASLLEWNNIYYNEQAAHINSKKSIIRLGLVQWQMRPFPNMESLCEQIEFFVDAISDYKSDFVLFPELFNAPLMTAYNHMGGAEAMRKIADFTIPLRDKFMEYAISYNINIITGSMPYLENGVLQNVGYLCRRDGSYEMYRKIHLTPAEQSAWGMVGGDHITTYDTDCGKIGILICYDVEFPELPRLLAEQGMQILFVPFMTDTQNGYTRVRSCAQARAIENECYVAIAGSVGNLPKVHNMDIQYAQSAVFTPSDFSFPTNGIKAEATPNTETTLIADVDVDLLKELHNFGSVRNLKDRRLDIFKIINKSKNRFYTN</sequence>
<protein>
    <submittedName>
        <fullName evidence="4">Putative amidohydrolase/GNAT superfamily N-acetyltransferase</fullName>
    </submittedName>
</protein>
<evidence type="ECO:0000313" key="5">
    <source>
        <dbReference type="Proteomes" id="UP000548326"/>
    </source>
</evidence>
<dbReference type="GO" id="GO:0016787">
    <property type="term" value="F:hydrolase activity"/>
    <property type="evidence" value="ECO:0007669"/>
    <property type="project" value="UniProtKB-KW"/>
</dbReference>
<dbReference type="GO" id="GO:0016747">
    <property type="term" value="F:acyltransferase activity, transferring groups other than amino-acyl groups"/>
    <property type="evidence" value="ECO:0007669"/>
    <property type="project" value="InterPro"/>
</dbReference>
<reference evidence="4 5" key="1">
    <citation type="submission" date="2020-08" db="EMBL/GenBank/DDBJ databases">
        <title>Genomic Encyclopedia of Type Strains, Phase IV (KMG-V): Genome sequencing to study the core and pangenomes of soil and plant-associated prokaryotes.</title>
        <authorList>
            <person name="Whitman W."/>
        </authorList>
    </citation>
    <scope>NUCLEOTIDE SEQUENCE [LARGE SCALE GENOMIC DNA]</scope>
    <source>
        <strain evidence="4 5">MP601</strain>
    </source>
</reference>
<accession>A0A841JNC1</accession>
<evidence type="ECO:0000256" key="1">
    <source>
        <dbReference type="ARBA" id="ARBA00010613"/>
    </source>
</evidence>
<dbReference type="CDD" id="cd04301">
    <property type="entry name" value="NAT_SF"/>
    <property type="match status" value="1"/>
</dbReference>
<feature type="domain" description="N-acetyltransferase" evidence="3">
    <location>
        <begin position="12"/>
        <end position="209"/>
    </location>
</feature>
<dbReference type="InterPro" id="IPR016181">
    <property type="entry name" value="Acyl_CoA_acyltransferase"/>
</dbReference>
<dbReference type="PROSITE" id="PS01227">
    <property type="entry name" value="UPF0012"/>
    <property type="match status" value="1"/>
</dbReference>
<dbReference type="InterPro" id="IPR036526">
    <property type="entry name" value="C-N_Hydrolase_sf"/>
</dbReference>
<organism evidence="4 5">
    <name type="scientific">Mucilaginibacter lappiensis</name>
    <dbReference type="NCBI Taxonomy" id="354630"/>
    <lineage>
        <taxon>Bacteria</taxon>
        <taxon>Pseudomonadati</taxon>
        <taxon>Bacteroidota</taxon>
        <taxon>Sphingobacteriia</taxon>
        <taxon>Sphingobacteriales</taxon>
        <taxon>Sphingobacteriaceae</taxon>
        <taxon>Mucilaginibacter</taxon>
    </lineage>
</organism>
<dbReference type="Pfam" id="PF00795">
    <property type="entry name" value="CN_hydrolase"/>
    <property type="match status" value="1"/>
</dbReference>
<dbReference type="PANTHER" id="PTHR23088">
    <property type="entry name" value="NITRILASE-RELATED"/>
    <property type="match status" value="1"/>
</dbReference>
<comment type="similarity">
    <text evidence="1">Belongs to the carbon-nitrogen hydrolase superfamily. NIT1/NIT2 family.</text>
</comment>
<feature type="domain" description="CN hydrolase" evidence="2">
    <location>
        <begin position="229"/>
        <end position="484"/>
    </location>
</feature>
<dbReference type="PROSITE" id="PS51186">
    <property type="entry name" value="GNAT"/>
    <property type="match status" value="1"/>
</dbReference>
<dbReference type="Proteomes" id="UP000548326">
    <property type="component" value="Unassembled WGS sequence"/>
</dbReference>
<keyword evidence="4" id="KW-0808">Transferase</keyword>
<proteinExistence type="inferred from homology"/>
<dbReference type="PROSITE" id="PS50263">
    <property type="entry name" value="CN_HYDROLASE"/>
    <property type="match status" value="1"/>
</dbReference>
<dbReference type="Gene3D" id="3.40.630.30">
    <property type="match status" value="1"/>
</dbReference>
<comment type="caution">
    <text evidence="4">The sequence shown here is derived from an EMBL/GenBank/DDBJ whole genome shotgun (WGS) entry which is preliminary data.</text>
</comment>
<dbReference type="RefSeq" id="WP_183589693.1">
    <property type="nucleotide sequence ID" value="NZ_JACHCA010000020.1"/>
</dbReference>
<dbReference type="PANTHER" id="PTHR23088:SF50">
    <property type="entry name" value="HYDROLASE YHCX"/>
    <property type="match status" value="1"/>
</dbReference>
<dbReference type="EMBL" id="JACHCA010000020">
    <property type="protein sequence ID" value="MBB6131106.1"/>
    <property type="molecule type" value="Genomic_DNA"/>
</dbReference>
<dbReference type="InterPro" id="IPR000182">
    <property type="entry name" value="GNAT_dom"/>
</dbReference>
<evidence type="ECO:0000259" key="3">
    <source>
        <dbReference type="PROSITE" id="PS51186"/>
    </source>
</evidence>
<evidence type="ECO:0000313" key="4">
    <source>
        <dbReference type="EMBL" id="MBB6131106.1"/>
    </source>
</evidence>
<dbReference type="AlphaFoldDB" id="A0A841JNC1"/>
<dbReference type="InterPro" id="IPR003010">
    <property type="entry name" value="C-N_Hydrolase"/>
</dbReference>
<dbReference type="Gene3D" id="3.60.110.10">
    <property type="entry name" value="Carbon-nitrogen hydrolase"/>
    <property type="match status" value="1"/>
</dbReference>
<dbReference type="SUPFAM" id="SSF56317">
    <property type="entry name" value="Carbon-nitrogen hydrolase"/>
    <property type="match status" value="1"/>
</dbReference>
<dbReference type="InterPro" id="IPR001110">
    <property type="entry name" value="UPF0012_CS"/>
</dbReference>
<gene>
    <name evidence="4" type="ORF">HDF22_005257</name>
</gene>
<name>A0A841JNC1_9SPHI</name>
<evidence type="ECO:0000259" key="2">
    <source>
        <dbReference type="PROSITE" id="PS50263"/>
    </source>
</evidence>